<reference evidence="1" key="1">
    <citation type="submission" date="2023-04" db="EMBL/GenBank/DDBJ databases">
        <authorList>
            <person name="Yan Q."/>
            <person name="Han L."/>
            <person name="Liu Z."/>
            <person name="Zhou S."/>
            <person name="Zhou Z."/>
        </authorList>
    </citation>
    <scope>NUCLEOTIDE SEQUENCE</scope>
    <source>
        <strain evidence="1">C22-A2</strain>
    </source>
</reference>
<accession>A0ABU6KAI5</accession>
<evidence type="ECO:0000313" key="1">
    <source>
        <dbReference type="EMBL" id="MEC5422140.1"/>
    </source>
</evidence>
<gene>
    <name evidence="1" type="ORF">QGM71_01360</name>
    <name evidence="2" type="ORF">QGM71_02765</name>
</gene>
<keyword evidence="3" id="KW-1185">Reference proteome</keyword>
<dbReference type="EMBL" id="JARZFX010000001">
    <property type="protein sequence ID" value="MEC5422412.1"/>
    <property type="molecule type" value="Genomic_DNA"/>
</dbReference>
<organism evidence="1 3">
    <name type="scientific">Virgibacillus tibetensis</name>
    <dbReference type="NCBI Taxonomy" id="3042313"/>
    <lineage>
        <taxon>Bacteria</taxon>
        <taxon>Bacillati</taxon>
        <taxon>Bacillota</taxon>
        <taxon>Bacilli</taxon>
        <taxon>Bacillales</taxon>
        <taxon>Bacillaceae</taxon>
        <taxon>Virgibacillus</taxon>
    </lineage>
</organism>
<comment type="caution">
    <text evidence="1">The sequence shown here is derived from an EMBL/GenBank/DDBJ whole genome shotgun (WGS) entry which is preliminary data.</text>
</comment>
<sequence length="78" mass="9423">MNWFKSAYDVTSGKRKSNWAYDNLEYSPYLHPPHMLKNMYSNANHEQKASILKHISDHEMQDFGEWKEIANQIWDDYK</sequence>
<dbReference type="EMBL" id="JARZFX010000001">
    <property type="protein sequence ID" value="MEC5422140.1"/>
    <property type="molecule type" value="Genomic_DNA"/>
</dbReference>
<evidence type="ECO:0000313" key="3">
    <source>
        <dbReference type="Proteomes" id="UP001335737"/>
    </source>
</evidence>
<dbReference type="Proteomes" id="UP001335737">
    <property type="component" value="Unassembled WGS sequence"/>
</dbReference>
<reference evidence="1 3" key="2">
    <citation type="journal article" date="2024" name="Int. J. Syst. Evol. Microbiol.">
        <title>Virgibacillus tibetensis sp. nov., isolated from salt lake on the Tibetan Plateau of China.</title>
        <authorList>
            <person name="Phurbu D."/>
            <person name="Liu Z.-X."/>
            <person name="Wang R."/>
            <person name="Zheng Y.-Y."/>
            <person name="Liu H.-C."/>
            <person name="Zhou Y.-G."/>
            <person name="Yu Y.-J."/>
            <person name="Li A.-H."/>
        </authorList>
    </citation>
    <scope>NUCLEOTIDE SEQUENCE [LARGE SCALE GENOMIC DNA]</scope>
    <source>
        <strain evidence="1 3">C22-A2</strain>
    </source>
</reference>
<evidence type="ECO:0008006" key="4">
    <source>
        <dbReference type="Google" id="ProtNLM"/>
    </source>
</evidence>
<dbReference type="RefSeq" id="WP_327605712.1">
    <property type="nucleotide sequence ID" value="NZ_JARZFX010000001.1"/>
</dbReference>
<name>A0ABU6KAI5_9BACI</name>
<proteinExistence type="predicted"/>
<protein>
    <recommendedName>
        <fullName evidence="4">YozE SAM-like domain-containing protein</fullName>
    </recommendedName>
</protein>
<evidence type="ECO:0000313" key="2">
    <source>
        <dbReference type="EMBL" id="MEC5422412.1"/>
    </source>
</evidence>